<feature type="region of interest" description="Disordered" evidence="1">
    <location>
        <begin position="13"/>
        <end position="111"/>
    </location>
</feature>
<evidence type="ECO:0000313" key="2">
    <source>
        <dbReference type="EMBL" id="KAJ8946444.1"/>
    </source>
</evidence>
<dbReference type="EMBL" id="JAPWTK010000186">
    <property type="protein sequence ID" value="KAJ8946444.1"/>
    <property type="molecule type" value="Genomic_DNA"/>
</dbReference>
<comment type="caution">
    <text evidence="2">The sequence shown here is derived from an EMBL/GenBank/DDBJ whole genome shotgun (WGS) entry which is preliminary data.</text>
</comment>
<accession>A0AAV8Y4X2</accession>
<sequence length="111" mass="12671">MKRPFKQSIYKCIDNGDLSPNGDNDSCKSNDVEPDYSRQRRNSSVKVSPYSEEDTQMTSETCTLKKSKDDVTPTSCKKRRKSLRGLDDVIPVKRGRKPLNRSRHNSDSDDT</sequence>
<feature type="compositionally biased region" description="Basic and acidic residues" evidence="1">
    <location>
        <begin position="25"/>
        <end position="38"/>
    </location>
</feature>
<dbReference type="Proteomes" id="UP001162162">
    <property type="component" value="Unassembled WGS sequence"/>
</dbReference>
<proteinExistence type="predicted"/>
<dbReference type="AlphaFoldDB" id="A0AAV8Y4X2"/>
<name>A0AAV8Y4X2_9CUCU</name>
<evidence type="ECO:0000313" key="3">
    <source>
        <dbReference type="Proteomes" id="UP001162162"/>
    </source>
</evidence>
<evidence type="ECO:0000256" key="1">
    <source>
        <dbReference type="SAM" id="MobiDB-lite"/>
    </source>
</evidence>
<keyword evidence="3" id="KW-1185">Reference proteome</keyword>
<organism evidence="2 3">
    <name type="scientific">Aromia moschata</name>
    <dbReference type="NCBI Taxonomy" id="1265417"/>
    <lineage>
        <taxon>Eukaryota</taxon>
        <taxon>Metazoa</taxon>
        <taxon>Ecdysozoa</taxon>
        <taxon>Arthropoda</taxon>
        <taxon>Hexapoda</taxon>
        <taxon>Insecta</taxon>
        <taxon>Pterygota</taxon>
        <taxon>Neoptera</taxon>
        <taxon>Endopterygota</taxon>
        <taxon>Coleoptera</taxon>
        <taxon>Polyphaga</taxon>
        <taxon>Cucujiformia</taxon>
        <taxon>Chrysomeloidea</taxon>
        <taxon>Cerambycidae</taxon>
        <taxon>Cerambycinae</taxon>
        <taxon>Callichromatini</taxon>
        <taxon>Aromia</taxon>
    </lineage>
</organism>
<gene>
    <name evidence="2" type="ORF">NQ318_014432</name>
</gene>
<protein>
    <submittedName>
        <fullName evidence="2">Uncharacterized protein</fullName>
    </submittedName>
</protein>
<reference evidence="2" key="1">
    <citation type="journal article" date="2023" name="Insect Mol. Biol.">
        <title>Genome sequencing provides insights into the evolution of gene families encoding plant cell wall-degrading enzymes in longhorned beetles.</title>
        <authorList>
            <person name="Shin N.R."/>
            <person name="Okamura Y."/>
            <person name="Kirsch R."/>
            <person name="Pauchet Y."/>
        </authorList>
    </citation>
    <scope>NUCLEOTIDE SEQUENCE</scope>
    <source>
        <strain evidence="2">AMC_N1</strain>
    </source>
</reference>
<feature type="compositionally biased region" description="Basic residues" evidence="1">
    <location>
        <begin position="93"/>
        <end position="103"/>
    </location>
</feature>